<dbReference type="InterPro" id="IPR004117">
    <property type="entry name" value="7tm6_olfct_rcpt"/>
</dbReference>
<evidence type="ECO:0000256" key="9">
    <source>
        <dbReference type="ARBA" id="ARBA00023224"/>
    </source>
</evidence>
<gene>
    <name evidence="12" type="primary">LOC131805333</name>
</gene>
<evidence type="ECO:0000256" key="6">
    <source>
        <dbReference type="ARBA" id="ARBA00022989"/>
    </source>
</evidence>
<dbReference type="PANTHER" id="PTHR21137">
    <property type="entry name" value="ODORANT RECEPTOR"/>
    <property type="match status" value="1"/>
</dbReference>
<evidence type="ECO:0000313" key="11">
    <source>
        <dbReference type="Proteomes" id="UP001652621"/>
    </source>
</evidence>
<evidence type="ECO:0000256" key="10">
    <source>
        <dbReference type="RuleBase" id="RU351113"/>
    </source>
</evidence>
<dbReference type="GeneID" id="131805333"/>
<dbReference type="PANTHER" id="PTHR21137:SF35">
    <property type="entry name" value="ODORANT RECEPTOR 19A-RELATED"/>
    <property type="match status" value="1"/>
</dbReference>
<evidence type="ECO:0000256" key="2">
    <source>
        <dbReference type="ARBA" id="ARBA00022475"/>
    </source>
</evidence>
<dbReference type="RefSeq" id="XP_058984408.1">
    <property type="nucleotide sequence ID" value="XM_059128425.1"/>
</dbReference>
<dbReference type="Pfam" id="PF02949">
    <property type="entry name" value="7tm_6"/>
    <property type="match status" value="1"/>
</dbReference>
<accession>A0ABM3VF34</accession>
<feature type="transmembrane region" description="Helical" evidence="10">
    <location>
        <begin position="306"/>
        <end position="325"/>
    </location>
</feature>
<evidence type="ECO:0000256" key="7">
    <source>
        <dbReference type="ARBA" id="ARBA00023136"/>
    </source>
</evidence>
<evidence type="ECO:0000313" key="12">
    <source>
        <dbReference type="RefSeq" id="XP_058984408.1"/>
    </source>
</evidence>
<keyword evidence="11" id="KW-1185">Reference proteome</keyword>
<evidence type="ECO:0000256" key="4">
    <source>
        <dbReference type="ARBA" id="ARBA00022692"/>
    </source>
</evidence>
<sequence length="404" mass="46185">MATPSADVLPPLEGVKYYFVVQNFCFRAIGVDLLSMKRTMVSGLLFWLPNILELAICVPLARYALENLEDMSLVTDAMAPVWQVLMAILKMALFMWHKEDIKKLVRNLWLWNLEAKEEELKTIAEENRKDTVTSFSFYMTVLTTGILALTAPFLRALYWRLKVGSFWDALETPLKGSYYVDPKGSYLGYFTVHVWTCIAIYAVLNTTLAADSLFSWIFHNISAHFAILRERLISVASSETEGKQSYANLKQSLAECVRYHQRILDTIDDFNEVFMTIVFVKFLISCIQIAFLAFQFVRGGDFAGQVFHTLFLMSISIQMMLYCYGGQRIKDESASISVAIYEHFHWDVLCPKSRKLLLLPLARSQKPCKLTGVFFIADLSLFLWVYKTAGSFVTLMMSVSDTSK</sequence>
<feature type="transmembrane region" description="Helical" evidence="10">
    <location>
        <begin position="44"/>
        <end position="65"/>
    </location>
</feature>
<keyword evidence="8 10" id="KW-0675">Receptor</keyword>
<evidence type="ECO:0000256" key="5">
    <source>
        <dbReference type="ARBA" id="ARBA00022725"/>
    </source>
</evidence>
<comment type="subcellular location">
    <subcellularLocation>
        <location evidence="1 10">Cell membrane</location>
        <topology evidence="1 10">Multi-pass membrane protein</topology>
    </subcellularLocation>
</comment>
<keyword evidence="2" id="KW-1003">Cell membrane</keyword>
<feature type="transmembrane region" description="Helical" evidence="10">
    <location>
        <begin position="186"/>
        <end position="204"/>
    </location>
</feature>
<name>A0ABM3VF34_MUSDO</name>
<dbReference type="Proteomes" id="UP001652621">
    <property type="component" value="Unplaced"/>
</dbReference>
<proteinExistence type="inferred from homology"/>
<evidence type="ECO:0000256" key="8">
    <source>
        <dbReference type="ARBA" id="ARBA00023170"/>
    </source>
</evidence>
<keyword evidence="7 10" id="KW-0472">Membrane</keyword>
<keyword evidence="3 10" id="KW-0716">Sensory transduction</keyword>
<organism evidence="11 12">
    <name type="scientific">Musca domestica</name>
    <name type="common">House fly</name>
    <dbReference type="NCBI Taxonomy" id="7370"/>
    <lineage>
        <taxon>Eukaryota</taxon>
        <taxon>Metazoa</taxon>
        <taxon>Ecdysozoa</taxon>
        <taxon>Arthropoda</taxon>
        <taxon>Hexapoda</taxon>
        <taxon>Insecta</taxon>
        <taxon>Pterygota</taxon>
        <taxon>Neoptera</taxon>
        <taxon>Endopterygota</taxon>
        <taxon>Diptera</taxon>
        <taxon>Brachycera</taxon>
        <taxon>Muscomorpha</taxon>
        <taxon>Muscoidea</taxon>
        <taxon>Muscidae</taxon>
        <taxon>Musca</taxon>
    </lineage>
</organism>
<keyword evidence="5 10" id="KW-0552">Olfaction</keyword>
<feature type="transmembrane region" description="Helical" evidence="10">
    <location>
        <begin position="137"/>
        <end position="158"/>
    </location>
</feature>
<keyword evidence="6 10" id="KW-1133">Transmembrane helix</keyword>
<protein>
    <recommendedName>
        <fullName evidence="10">Odorant receptor</fullName>
    </recommendedName>
</protein>
<feature type="transmembrane region" description="Helical" evidence="10">
    <location>
        <begin position="273"/>
        <end position="294"/>
    </location>
</feature>
<keyword evidence="4 10" id="KW-0812">Transmembrane</keyword>
<feature type="transmembrane region" description="Helical" evidence="10">
    <location>
        <begin position="77"/>
        <end position="96"/>
    </location>
</feature>
<feature type="transmembrane region" description="Helical" evidence="10">
    <location>
        <begin position="368"/>
        <end position="386"/>
    </location>
</feature>
<evidence type="ECO:0000256" key="1">
    <source>
        <dbReference type="ARBA" id="ARBA00004651"/>
    </source>
</evidence>
<evidence type="ECO:0000256" key="3">
    <source>
        <dbReference type="ARBA" id="ARBA00022606"/>
    </source>
</evidence>
<comment type="similarity">
    <text evidence="10">Belongs to the insect chemoreceptor superfamily. Heteromeric odorant receptor channel (TC 1.A.69) family.</text>
</comment>
<reference evidence="12" key="1">
    <citation type="submission" date="2025-08" db="UniProtKB">
        <authorList>
            <consortium name="RefSeq"/>
        </authorList>
    </citation>
    <scope>IDENTIFICATION</scope>
    <source>
        <strain evidence="12">Aabys</strain>
        <tissue evidence="12">Whole body</tissue>
    </source>
</reference>
<keyword evidence="9 10" id="KW-0807">Transducer</keyword>